<sequence length="404" mass="44731">MAGLDTRGLASGFAQGFGLMNQYQQQQFQNERAEKQDAMQAERFNMQKQQFSAQQEDAQRQRDMEEIQFTLGKIGSGMDVAEDELETLRRYPKFWAALDPQTDVSINQAMAVIDPNTTVDANDPESLEALNQMFGAEINRGEGGQKRVVTMYPAPDGQSVALELEVVGEDGNTYRAPMTEGRGTAEDDLVKYIPVEALVEQVQGMRLLRNTMRTPEAQQRATQVLSLLRGDSQERWEQVEGPDGSILQRNTVTGELKSVIGRASQRGGGSGSTPSRIQEAEALVGRGVYPTFAEAYEAVRARAGESSQMDTRYISFLGDELDRIDEQLDSYSLSEEAREELSARREQLAQELDIASRQAFDRPQASQPPPESSGNQSGPQVGDVEDGYEFLGGDPANPDNWRAR</sequence>
<evidence type="ECO:0000256" key="1">
    <source>
        <dbReference type="SAM" id="MobiDB-lite"/>
    </source>
</evidence>
<evidence type="ECO:0000313" key="3">
    <source>
        <dbReference type="Proteomes" id="UP000503197"/>
    </source>
</evidence>
<organism evidence="2 3">
    <name type="scientific">Vreelandella aquamarina</name>
    <dbReference type="NCBI Taxonomy" id="77097"/>
    <lineage>
        <taxon>Bacteria</taxon>
        <taxon>Pseudomonadati</taxon>
        <taxon>Pseudomonadota</taxon>
        <taxon>Gammaproteobacteria</taxon>
        <taxon>Oceanospirillales</taxon>
        <taxon>Halomonadaceae</taxon>
        <taxon>Vreelandella</taxon>
    </lineage>
</organism>
<accession>A0A6F8SUN6</accession>
<feature type="region of interest" description="Disordered" evidence="1">
    <location>
        <begin position="353"/>
        <end position="404"/>
    </location>
</feature>
<proteinExistence type="predicted"/>
<protein>
    <submittedName>
        <fullName evidence="2">Uncharacterized protein</fullName>
    </submittedName>
</protein>
<dbReference type="EMBL" id="AP022821">
    <property type="protein sequence ID" value="BCA91879.1"/>
    <property type="molecule type" value="Genomic_DNA"/>
</dbReference>
<gene>
    <name evidence="2" type="ORF">HMSLTHF_16540</name>
</gene>
<dbReference type="RefSeq" id="WP_172416159.1">
    <property type="nucleotide sequence ID" value="NZ_AP022821.1"/>
</dbReference>
<dbReference type="AlphaFoldDB" id="A0A6F8SUN6"/>
<evidence type="ECO:0000313" key="2">
    <source>
        <dbReference type="EMBL" id="BCA91879.1"/>
    </source>
</evidence>
<dbReference type="Proteomes" id="UP000503197">
    <property type="component" value="Chromosome"/>
</dbReference>
<name>A0A6F8SUN6_9GAMM</name>
<reference evidence="2 3" key="1">
    <citation type="submission" date="2020-02" db="EMBL/GenBank/DDBJ databases">
        <title>Complete Genome Sequence of Halomonas meridiana strain BAA-801, Isolated from Deep Sea Thermal Vent.</title>
        <authorList>
            <person name="Takahashi Y."/>
            <person name="Takahashi H."/>
            <person name="Galipon J."/>
            <person name="Arakawa K."/>
        </authorList>
    </citation>
    <scope>NUCLEOTIDE SEQUENCE [LARGE SCALE GENOMIC DNA]</scope>
    <source>
        <strain evidence="2 3">Slthf1</strain>
    </source>
</reference>